<dbReference type="EMBL" id="MLKD01000019">
    <property type="protein sequence ID" value="OQE17868.1"/>
    <property type="molecule type" value="Genomic_DNA"/>
</dbReference>
<protein>
    <submittedName>
        <fullName evidence="2">Uncharacterized protein</fullName>
    </submittedName>
</protein>
<evidence type="ECO:0000313" key="3">
    <source>
        <dbReference type="Proteomes" id="UP000191285"/>
    </source>
</evidence>
<organism evidence="2 3">
    <name type="scientific">Penicillium steckii</name>
    <dbReference type="NCBI Taxonomy" id="303698"/>
    <lineage>
        <taxon>Eukaryota</taxon>
        <taxon>Fungi</taxon>
        <taxon>Dikarya</taxon>
        <taxon>Ascomycota</taxon>
        <taxon>Pezizomycotina</taxon>
        <taxon>Eurotiomycetes</taxon>
        <taxon>Eurotiomycetidae</taxon>
        <taxon>Eurotiales</taxon>
        <taxon>Aspergillaceae</taxon>
        <taxon>Penicillium</taxon>
    </lineage>
</organism>
<comment type="caution">
    <text evidence="2">The sequence shown here is derived from an EMBL/GenBank/DDBJ whole genome shotgun (WGS) entry which is preliminary data.</text>
</comment>
<proteinExistence type="predicted"/>
<evidence type="ECO:0000256" key="1">
    <source>
        <dbReference type="SAM" id="MobiDB-lite"/>
    </source>
</evidence>
<sequence>MHNLHDEDAKVETAQVDPLEINAGETDASRQGPQ</sequence>
<evidence type="ECO:0000313" key="2">
    <source>
        <dbReference type="EMBL" id="OQE17868.1"/>
    </source>
</evidence>
<keyword evidence="3" id="KW-1185">Reference proteome</keyword>
<name>A0A1V6SVB2_9EURO</name>
<accession>A0A1V6SVB2</accession>
<feature type="non-terminal residue" evidence="2">
    <location>
        <position position="34"/>
    </location>
</feature>
<feature type="region of interest" description="Disordered" evidence="1">
    <location>
        <begin position="1"/>
        <end position="34"/>
    </location>
</feature>
<reference evidence="3" key="1">
    <citation type="journal article" date="2017" name="Nat. Microbiol.">
        <title>Global analysis of biosynthetic gene clusters reveals vast potential of secondary metabolite production in Penicillium species.</title>
        <authorList>
            <person name="Nielsen J.C."/>
            <person name="Grijseels S."/>
            <person name="Prigent S."/>
            <person name="Ji B."/>
            <person name="Dainat J."/>
            <person name="Nielsen K.F."/>
            <person name="Frisvad J.C."/>
            <person name="Workman M."/>
            <person name="Nielsen J."/>
        </authorList>
    </citation>
    <scope>NUCLEOTIDE SEQUENCE [LARGE SCALE GENOMIC DNA]</scope>
    <source>
        <strain evidence="3">IBT 24891</strain>
    </source>
</reference>
<dbReference type="AlphaFoldDB" id="A0A1V6SVB2"/>
<gene>
    <name evidence="2" type="ORF">PENSTE_c019G06520</name>
</gene>
<feature type="compositionally biased region" description="Basic and acidic residues" evidence="1">
    <location>
        <begin position="1"/>
        <end position="11"/>
    </location>
</feature>
<dbReference type="Proteomes" id="UP000191285">
    <property type="component" value="Unassembled WGS sequence"/>
</dbReference>